<name>A0A1E3PN58_9ASCO</name>
<accession>A0A1E3PN58</accession>
<evidence type="ECO:0000256" key="3">
    <source>
        <dbReference type="ARBA" id="ARBA00022490"/>
    </source>
</evidence>
<keyword evidence="5" id="KW-0547">Nucleotide-binding</keyword>
<dbReference type="GO" id="GO:0000226">
    <property type="term" value="P:microtubule cytoskeleton organization"/>
    <property type="evidence" value="ECO:0007669"/>
    <property type="project" value="TreeGrafter"/>
</dbReference>
<evidence type="ECO:0000256" key="4">
    <source>
        <dbReference type="ARBA" id="ARBA00022701"/>
    </source>
</evidence>
<evidence type="ECO:0000256" key="5">
    <source>
        <dbReference type="ARBA" id="ARBA00022741"/>
    </source>
</evidence>
<dbReference type="Proteomes" id="UP000095009">
    <property type="component" value="Unassembled WGS sequence"/>
</dbReference>
<dbReference type="OrthoDB" id="27603at2759"/>
<dbReference type="InterPro" id="IPR022780">
    <property type="entry name" value="Dynein_light_int_chain"/>
</dbReference>
<evidence type="ECO:0000256" key="2">
    <source>
        <dbReference type="ARBA" id="ARBA00022448"/>
    </source>
</evidence>
<proteinExistence type="predicted"/>
<keyword evidence="6" id="KW-0067">ATP-binding</keyword>
<dbReference type="PANTHER" id="PTHR12688:SF0">
    <property type="entry name" value="DYNEIN LIGHT INTERMEDIATE CHAIN"/>
    <property type="match status" value="1"/>
</dbReference>
<evidence type="ECO:0000256" key="8">
    <source>
        <dbReference type="ARBA" id="ARBA00023175"/>
    </source>
</evidence>
<evidence type="ECO:0000313" key="12">
    <source>
        <dbReference type="Proteomes" id="UP000095009"/>
    </source>
</evidence>
<comment type="subcellular location">
    <subcellularLocation>
        <location evidence="1">Cytoplasm</location>
        <location evidence="1">Cytoskeleton</location>
    </subcellularLocation>
</comment>
<feature type="region of interest" description="Disordered" evidence="10">
    <location>
        <begin position="497"/>
        <end position="531"/>
    </location>
</feature>
<dbReference type="STRING" id="857566.A0A1E3PN58"/>
<evidence type="ECO:0000256" key="1">
    <source>
        <dbReference type="ARBA" id="ARBA00004245"/>
    </source>
</evidence>
<keyword evidence="9" id="KW-0206">Cytoskeleton</keyword>
<dbReference type="Pfam" id="PF05783">
    <property type="entry name" value="DLIC"/>
    <property type="match status" value="1"/>
</dbReference>
<evidence type="ECO:0000256" key="6">
    <source>
        <dbReference type="ARBA" id="ARBA00022840"/>
    </source>
</evidence>
<evidence type="ECO:0008006" key="13">
    <source>
        <dbReference type="Google" id="ProtNLM"/>
    </source>
</evidence>
<dbReference type="GO" id="GO:0035974">
    <property type="term" value="C:meiotic spindle pole body"/>
    <property type="evidence" value="ECO:0007669"/>
    <property type="project" value="TreeGrafter"/>
</dbReference>
<evidence type="ECO:0000313" key="11">
    <source>
        <dbReference type="EMBL" id="ODQ66720.1"/>
    </source>
</evidence>
<dbReference type="GO" id="GO:0005524">
    <property type="term" value="F:ATP binding"/>
    <property type="evidence" value="ECO:0007669"/>
    <property type="project" value="UniProtKB-KW"/>
</dbReference>
<reference evidence="11 12" key="1">
    <citation type="journal article" date="2016" name="Proc. Natl. Acad. Sci. U.S.A.">
        <title>Comparative genomics of biotechnologically important yeasts.</title>
        <authorList>
            <person name="Riley R."/>
            <person name="Haridas S."/>
            <person name="Wolfe K.H."/>
            <person name="Lopes M.R."/>
            <person name="Hittinger C.T."/>
            <person name="Goeker M."/>
            <person name="Salamov A.A."/>
            <person name="Wisecaver J.H."/>
            <person name="Long T.M."/>
            <person name="Calvey C.H."/>
            <person name="Aerts A.L."/>
            <person name="Barry K.W."/>
            <person name="Choi C."/>
            <person name="Clum A."/>
            <person name="Coughlan A.Y."/>
            <person name="Deshpande S."/>
            <person name="Douglass A.P."/>
            <person name="Hanson S.J."/>
            <person name="Klenk H.-P."/>
            <person name="LaButti K.M."/>
            <person name="Lapidus A."/>
            <person name="Lindquist E.A."/>
            <person name="Lipzen A.M."/>
            <person name="Meier-Kolthoff J.P."/>
            <person name="Ohm R.A."/>
            <person name="Otillar R.P."/>
            <person name="Pangilinan J.L."/>
            <person name="Peng Y."/>
            <person name="Rokas A."/>
            <person name="Rosa C.A."/>
            <person name="Scheuner C."/>
            <person name="Sibirny A.A."/>
            <person name="Slot J.C."/>
            <person name="Stielow J.B."/>
            <person name="Sun H."/>
            <person name="Kurtzman C.P."/>
            <person name="Blackwell M."/>
            <person name="Grigoriev I.V."/>
            <person name="Jeffries T.W."/>
        </authorList>
    </citation>
    <scope>NUCLEOTIDE SEQUENCE [LARGE SCALE GENOMIC DNA]</scope>
    <source>
        <strain evidence="11 12">DSM 6958</strain>
    </source>
</reference>
<dbReference type="PANTHER" id="PTHR12688">
    <property type="entry name" value="DYNEIN LIGHT INTERMEDIATE CHAIN"/>
    <property type="match status" value="1"/>
</dbReference>
<keyword evidence="3" id="KW-0963">Cytoplasm</keyword>
<dbReference type="GO" id="GO:0005874">
    <property type="term" value="C:microtubule"/>
    <property type="evidence" value="ECO:0007669"/>
    <property type="project" value="UniProtKB-KW"/>
</dbReference>
<keyword evidence="4" id="KW-0493">Microtubule</keyword>
<evidence type="ECO:0000256" key="7">
    <source>
        <dbReference type="ARBA" id="ARBA00023017"/>
    </source>
</evidence>
<dbReference type="AlphaFoldDB" id="A0A1E3PN58"/>
<organism evidence="11 12">
    <name type="scientific">Nadsonia fulvescens var. elongata DSM 6958</name>
    <dbReference type="NCBI Taxonomy" id="857566"/>
    <lineage>
        <taxon>Eukaryota</taxon>
        <taxon>Fungi</taxon>
        <taxon>Dikarya</taxon>
        <taxon>Ascomycota</taxon>
        <taxon>Saccharomycotina</taxon>
        <taxon>Dipodascomycetes</taxon>
        <taxon>Dipodascales</taxon>
        <taxon>Dipodascales incertae sedis</taxon>
        <taxon>Nadsonia</taxon>
    </lineage>
</organism>
<keyword evidence="7" id="KW-0243">Dynein</keyword>
<dbReference type="GO" id="GO:0005868">
    <property type="term" value="C:cytoplasmic dynein complex"/>
    <property type="evidence" value="ECO:0007669"/>
    <property type="project" value="InterPro"/>
</dbReference>
<evidence type="ECO:0000256" key="10">
    <source>
        <dbReference type="SAM" id="MobiDB-lite"/>
    </source>
</evidence>
<keyword evidence="12" id="KW-1185">Reference proteome</keyword>
<gene>
    <name evidence="11" type="ORF">NADFUDRAFT_50629</name>
</gene>
<dbReference type="InterPro" id="IPR008467">
    <property type="entry name" value="Dynein1_light_intermed_chain"/>
</dbReference>
<feature type="compositionally biased region" description="Basic and acidic residues" evidence="10">
    <location>
        <begin position="508"/>
        <end position="517"/>
    </location>
</feature>
<evidence type="ECO:0000256" key="9">
    <source>
        <dbReference type="ARBA" id="ARBA00023212"/>
    </source>
</evidence>
<feature type="compositionally biased region" description="Polar residues" evidence="10">
    <location>
        <begin position="518"/>
        <end position="531"/>
    </location>
</feature>
<keyword evidence="2" id="KW-0813">Transport</keyword>
<dbReference type="GO" id="GO:0045504">
    <property type="term" value="F:dynein heavy chain binding"/>
    <property type="evidence" value="ECO:0007669"/>
    <property type="project" value="TreeGrafter"/>
</dbReference>
<sequence length="545" mass="62135">MSRNNEITSETAEQSDDSLWVSLLKTVRAHRLIETKTVVLLGGTPSDQKLYVENLRLYALATSSCSSVKPSDIYKPHTEFPDTFSHCYTYIDFEDSETGDTITRLNIYAFPNDPQSLYKPLLEKIIHNIIKRNKEYYEPGSKRDIVDDLLFSIIFSWKSDPHYWASFLASWIKLINDVMLAIDPILVQNSKTKLGQLIQWYNSGPVNKGLQFQKNGNCEGEFPFDEGQYDAPLGVNLLMAIVRSDMMGSFETDHRYSDERFDYIQQFIRLVLLKHGGSLIYLKSIPDTGDHTLGQYVAQQLHFDILLSQISDLHHNVIDRENVFVPLGWDSWGKIATLRDGFEAKEISSAWGVSTNMMTLDVTGLSSDEETTRHSVLNAIKIYESKVLKSDVSTDYHNHIRPKNDDNLEVHKIDYQEFLKEQYEILDELMREESVSWAADQDSSIISSDRFYLDQSSTMADTDAMQTIRDIAGPINASIGGIEVDSTEEVLRRILTRESMAPMLTPEKSSDSKENHSRLSPPSKSVDSAAWNSFLQSLKEKKKET</sequence>
<keyword evidence="8" id="KW-0505">Motor protein</keyword>
<dbReference type="GO" id="GO:0007018">
    <property type="term" value="P:microtubule-based movement"/>
    <property type="evidence" value="ECO:0007669"/>
    <property type="project" value="InterPro"/>
</dbReference>
<protein>
    <recommendedName>
        <fullName evidence="13">Dynein light intermediate chain</fullName>
    </recommendedName>
</protein>
<dbReference type="EMBL" id="KV454408">
    <property type="protein sequence ID" value="ODQ66720.1"/>
    <property type="molecule type" value="Genomic_DNA"/>
</dbReference>